<evidence type="ECO:0000259" key="1">
    <source>
        <dbReference type="Pfam" id="PF11790"/>
    </source>
</evidence>
<dbReference type="AlphaFoldDB" id="A0A4Y7STP0"/>
<protein>
    <recommendedName>
        <fullName evidence="1">Asl1-like glycosyl hydrolase catalytic domain-containing protein</fullName>
    </recommendedName>
</protein>
<evidence type="ECO:0000313" key="2">
    <source>
        <dbReference type="EMBL" id="TEB25018.1"/>
    </source>
</evidence>
<evidence type="ECO:0000313" key="3">
    <source>
        <dbReference type="Proteomes" id="UP000298030"/>
    </source>
</evidence>
<dbReference type="STRING" id="71717.A0A4Y7STP0"/>
<dbReference type="InterPro" id="IPR017853">
    <property type="entry name" value="GH"/>
</dbReference>
<name>A0A4Y7STP0_COPMI</name>
<feature type="domain" description="Asl1-like glycosyl hydrolase catalytic" evidence="1">
    <location>
        <begin position="7"/>
        <end position="251"/>
    </location>
</feature>
<accession>A0A4Y7STP0</accession>
<dbReference type="PANTHER" id="PTHR34154">
    <property type="entry name" value="ALKALI-SENSITIVE LINKAGE PROTEIN 1"/>
    <property type="match status" value="1"/>
</dbReference>
<dbReference type="GO" id="GO:0009277">
    <property type="term" value="C:fungal-type cell wall"/>
    <property type="evidence" value="ECO:0007669"/>
    <property type="project" value="TreeGrafter"/>
</dbReference>
<dbReference type="Gene3D" id="3.20.20.80">
    <property type="entry name" value="Glycosidases"/>
    <property type="match status" value="1"/>
</dbReference>
<dbReference type="GO" id="GO:0071966">
    <property type="term" value="P:fungal-type cell wall polysaccharide metabolic process"/>
    <property type="evidence" value="ECO:0007669"/>
    <property type="project" value="TreeGrafter"/>
</dbReference>
<reference evidence="2 3" key="1">
    <citation type="journal article" date="2019" name="Nat. Ecol. Evol.">
        <title>Megaphylogeny resolves global patterns of mushroom evolution.</title>
        <authorList>
            <person name="Varga T."/>
            <person name="Krizsan K."/>
            <person name="Foldi C."/>
            <person name="Dima B."/>
            <person name="Sanchez-Garcia M."/>
            <person name="Sanchez-Ramirez S."/>
            <person name="Szollosi G.J."/>
            <person name="Szarkandi J.G."/>
            <person name="Papp V."/>
            <person name="Albert L."/>
            <person name="Andreopoulos W."/>
            <person name="Angelini C."/>
            <person name="Antonin V."/>
            <person name="Barry K.W."/>
            <person name="Bougher N.L."/>
            <person name="Buchanan P."/>
            <person name="Buyck B."/>
            <person name="Bense V."/>
            <person name="Catcheside P."/>
            <person name="Chovatia M."/>
            <person name="Cooper J."/>
            <person name="Damon W."/>
            <person name="Desjardin D."/>
            <person name="Finy P."/>
            <person name="Geml J."/>
            <person name="Haridas S."/>
            <person name="Hughes K."/>
            <person name="Justo A."/>
            <person name="Karasinski D."/>
            <person name="Kautmanova I."/>
            <person name="Kiss B."/>
            <person name="Kocsube S."/>
            <person name="Kotiranta H."/>
            <person name="LaButti K.M."/>
            <person name="Lechner B.E."/>
            <person name="Liimatainen K."/>
            <person name="Lipzen A."/>
            <person name="Lukacs Z."/>
            <person name="Mihaltcheva S."/>
            <person name="Morgado L.N."/>
            <person name="Niskanen T."/>
            <person name="Noordeloos M.E."/>
            <person name="Ohm R.A."/>
            <person name="Ortiz-Santana B."/>
            <person name="Ovrebo C."/>
            <person name="Racz N."/>
            <person name="Riley R."/>
            <person name="Savchenko A."/>
            <person name="Shiryaev A."/>
            <person name="Soop K."/>
            <person name="Spirin V."/>
            <person name="Szebenyi C."/>
            <person name="Tomsovsky M."/>
            <person name="Tulloss R.E."/>
            <person name="Uehling J."/>
            <person name="Grigoriev I.V."/>
            <person name="Vagvolgyi C."/>
            <person name="Papp T."/>
            <person name="Martin F.M."/>
            <person name="Miettinen O."/>
            <person name="Hibbett D.S."/>
            <person name="Nagy L.G."/>
        </authorList>
    </citation>
    <scope>NUCLEOTIDE SEQUENCE [LARGE SCALE GENOMIC DNA]</scope>
    <source>
        <strain evidence="2 3">FP101781</strain>
    </source>
</reference>
<feature type="non-terminal residue" evidence="2">
    <location>
        <position position="1"/>
    </location>
</feature>
<dbReference type="InterPro" id="IPR024655">
    <property type="entry name" value="Asl1_glyco_hydro_catalytic"/>
</dbReference>
<dbReference type="SUPFAM" id="SSF51445">
    <property type="entry name" value="(Trans)glycosidases"/>
    <property type="match status" value="1"/>
</dbReference>
<dbReference type="Pfam" id="PF11790">
    <property type="entry name" value="Glyco_hydro_cc"/>
    <property type="match status" value="1"/>
</dbReference>
<organism evidence="2 3">
    <name type="scientific">Coprinellus micaceus</name>
    <name type="common">Glistening ink-cap mushroom</name>
    <name type="synonym">Coprinus micaceus</name>
    <dbReference type="NCBI Taxonomy" id="71717"/>
    <lineage>
        <taxon>Eukaryota</taxon>
        <taxon>Fungi</taxon>
        <taxon>Dikarya</taxon>
        <taxon>Basidiomycota</taxon>
        <taxon>Agaricomycotina</taxon>
        <taxon>Agaricomycetes</taxon>
        <taxon>Agaricomycetidae</taxon>
        <taxon>Agaricales</taxon>
        <taxon>Agaricineae</taxon>
        <taxon>Psathyrellaceae</taxon>
        <taxon>Coprinellus</taxon>
    </lineage>
</organism>
<dbReference type="Proteomes" id="UP000298030">
    <property type="component" value="Unassembled WGS sequence"/>
</dbReference>
<proteinExistence type="predicted"/>
<comment type="caution">
    <text evidence="2">The sequence shown here is derived from an EMBL/GenBank/DDBJ whole genome shotgun (WGS) entry which is preliminary data.</text>
</comment>
<dbReference type="PANTHER" id="PTHR34154:SF3">
    <property type="entry name" value="ALKALI-SENSITIVE LINKAGE PROTEIN 1"/>
    <property type="match status" value="1"/>
</dbReference>
<feature type="non-terminal residue" evidence="2">
    <location>
        <position position="267"/>
    </location>
</feature>
<keyword evidence="3" id="KW-1185">Reference proteome</keyword>
<dbReference type="InterPro" id="IPR053183">
    <property type="entry name" value="ASL1"/>
</dbReference>
<gene>
    <name evidence="2" type="ORF">FA13DRAFT_1578838</name>
</gene>
<sequence length="267" mass="29871">TTSHKAGLAWANGNTVDIQPFLATGKVSWCVFSRFSSRSWGSRGKDVELEWVPLFWGAKSVPDYQRNLDEAVKRANESEKTRVRAILGMNEPEQPGQSNMTAQEGLDLWMEYMEPLRTQYGVRLGSPAVSSGPAGKRWMQDFLALCDGRCNVDFIALHAFIAHLWDYRFTFNRTMWVTEWACHSFVNASENGRCSEEGVAAFMNKTQGFMDQTDWVEKYAWFGAMKDLQGVNEENALMDSNGGVSTLGRQYVNATADQNLSSSAATG</sequence>
<dbReference type="EMBL" id="QPFP01000061">
    <property type="protein sequence ID" value="TEB25018.1"/>
    <property type="molecule type" value="Genomic_DNA"/>
</dbReference>
<dbReference type="OrthoDB" id="5959761at2759"/>